<dbReference type="EMBL" id="JABXWT010000008">
    <property type="protein sequence ID" value="NVO56937.1"/>
    <property type="molecule type" value="Genomic_DNA"/>
</dbReference>
<keyword evidence="4 5" id="KW-0472">Membrane</keyword>
<dbReference type="InterPro" id="IPR036259">
    <property type="entry name" value="MFS_trans_sf"/>
</dbReference>
<dbReference type="InterPro" id="IPR001958">
    <property type="entry name" value="Tet-R_TetA/multi-R_MdtG-like"/>
</dbReference>
<feature type="transmembrane region" description="Helical" evidence="5">
    <location>
        <begin position="209"/>
        <end position="228"/>
    </location>
</feature>
<keyword evidence="2 5" id="KW-0812">Transmembrane</keyword>
<dbReference type="Proteomes" id="UP000630805">
    <property type="component" value="Unassembled WGS sequence"/>
</dbReference>
<feature type="transmembrane region" description="Helical" evidence="5">
    <location>
        <begin position="407"/>
        <end position="430"/>
    </location>
</feature>
<evidence type="ECO:0000256" key="5">
    <source>
        <dbReference type="SAM" id="Phobius"/>
    </source>
</evidence>
<feature type="transmembrane region" description="Helical" evidence="5">
    <location>
        <begin position="142"/>
        <end position="165"/>
    </location>
</feature>
<dbReference type="RefSeq" id="WP_176865863.1">
    <property type="nucleotide sequence ID" value="NZ_JABXWT010000008.1"/>
</dbReference>
<comment type="subcellular location">
    <subcellularLocation>
        <location evidence="1">Membrane</location>
        <topology evidence="1">Multi-pass membrane protein</topology>
    </subcellularLocation>
</comment>
<dbReference type="Pfam" id="PF07690">
    <property type="entry name" value="MFS_1"/>
    <property type="match status" value="1"/>
</dbReference>
<organism evidence="7 8">
    <name type="scientific">Ruegeria haliotis</name>
    <dbReference type="NCBI Taxonomy" id="2747601"/>
    <lineage>
        <taxon>Bacteria</taxon>
        <taxon>Pseudomonadati</taxon>
        <taxon>Pseudomonadota</taxon>
        <taxon>Alphaproteobacteria</taxon>
        <taxon>Rhodobacterales</taxon>
        <taxon>Roseobacteraceae</taxon>
        <taxon>Ruegeria</taxon>
    </lineage>
</organism>
<keyword evidence="3 5" id="KW-1133">Transmembrane helix</keyword>
<name>A0ABX2PS01_9RHOB</name>
<dbReference type="InterPro" id="IPR020846">
    <property type="entry name" value="MFS_dom"/>
</dbReference>
<accession>A0ABX2PS01</accession>
<gene>
    <name evidence="7" type="ORF">HW561_14170</name>
</gene>
<reference evidence="7 8" key="1">
    <citation type="submission" date="2020-06" db="EMBL/GenBank/DDBJ databases">
        <authorList>
            <person name="Cao W.R."/>
        </authorList>
    </citation>
    <scope>NUCLEOTIDE SEQUENCE [LARGE SCALE GENOMIC DNA]</scope>
    <source>
        <strain evidence="7 8">B1Z28</strain>
    </source>
</reference>
<dbReference type="PROSITE" id="PS50850">
    <property type="entry name" value="MFS"/>
    <property type="match status" value="1"/>
</dbReference>
<protein>
    <submittedName>
        <fullName evidence="7">MFS transporter</fullName>
    </submittedName>
</protein>
<feature type="transmembrane region" description="Helical" evidence="5">
    <location>
        <begin position="311"/>
        <end position="331"/>
    </location>
</feature>
<feature type="domain" description="Major facilitator superfamily (MFS) profile" evidence="6">
    <location>
        <begin position="24"/>
        <end position="465"/>
    </location>
</feature>
<feature type="transmembrane region" description="Helical" evidence="5">
    <location>
        <begin position="114"/>
        <end position="135"/>
    </location>
</feature>
<evidence type="ECO:0000256" key="1">
    <source>
        <dbReference type="ARBA" id="ARBA00004141"/>
    </source>
</evidence>
<dbReference type="PRINTS" id="PR01035">
    <property type="entry name" value="TCRTETA"/>
</dbReference>
<comment type="caution">
    <text evidence="7">The sequence shown here is derived from an EMBL/GenBank/DDBJ whole genome shotgun (WGS) entry which is preliminary data.</text>
</comment>
<feature type="transmembrane region" description="Helical" evidence="5">
    <location>
        <begin position="22"/>
        <end position="46"/>
    </location>
</feature>
<dbReference type="Gene3D" id="1.20.1720.10">
    <property type="entry name" value="Multidrug resistance protein D"/>
    <property type="match status" value="1"/>
</dbReference>
<proteinExistence type="predicted"/>
<evidence type="ECO:0000313" key="7">
    <source>
        <dbReference type="EMBL" id="NVO56937.1"/>
    </source>
</evidence>
<evidence type="ECO:0000259" key="6">
    <source>
        <dbReference type="PROSITE" id="PS50850"/>
    </source>
</evidence>
<feature type="transmembrane region" description="Helical" evidence="5">
    <location>
        <begin position="278"/>
        <end position="299"/>
    </location>
</feature>
<dbReference type="SUPFAM" id="SSF103473">
    <property type="entry name" value="MFS general substrate transporter"/>
    <property type="match status" value="1"/>
</dbReference>
<feature type="transmembrane region" description="Helical" evidence="5">
    <location>
        <begin position="234"/>
        <end position="252"/>
    </location>
</feature>
<keyword evidence="8" id="KW-1185">Reference proteome</keyword>
<dbReference type="Gene3D" id="1.20.1250.20">
    <property type="entry name" value="MFS general substrate transporter like domains"/>
    <property type="match status" value="1"/>
</dbReference>
<feature type="transmembrane region" description="Helical" evidence="5">
    <location>
        <begin position="363"/>
        <end position="386"/>
    </location>
</feature>
<dbReference type="InterPro" id="IPR011701">
    <property type="entry name" value="MFS"/>
</dbReference>
<evidence type="ECO:0000256" key="3">
    <source>
        <dbReference type="ARBA" id="ARBA00022989"/>
    </source>
</evidence>
<dbReference type="PANTHER" id="PTHR23501:SF154">
    <property type="entry name" value="MULTIDRUG-EFFLUX TRANSPORTER RV1634-RELATED"/>
    <property type="match status" value="1"/>
</dbReference>
<evidence type="ECO:0000256" key="2">
    <source>
        <dbReference type="ARBA" id="ARBA00022692"/>
    </source>
</evidence>
<evidence type="ECO:0000313" key="8">
    <source>
        <dbReference type="Proteomes" id="UP000630805"/>
    </source>
</evidence>
<feature type="transmembrane region" description="Helical" evidence="5">
    <location>
        <begin position="338"/>
        <end position="357"/>
    </location>
</feature>
<feature type="transmembrane region" description="Helical" evidence="5">
    <location>
        <begin position="58"/>
        <end position="77"/>
    </location>
</feature>
<sequence length="465" mass="49311">MIDTQLEHVTCRWMDLATKRNLPFSMLFAGSVALHAINVFIAITMMPFVVHDIGGLDLYAWSSTVFVASSVVSATLASRLLGFAGIKGAYLFAVAFFAGGSTICAVAPDMWVLIAGRTIQGFGGGFFYALSYAVIRTVYPKPLWPLAIGLITIMWGVATLLGPAIGGVFAQLEAWRLAFWALLPCAAGIAALAMVSLPKARPQDVDRDPIPFVQIIILLLIVLTVSIGSVGTNAMKALVAIGVSCLLGAYLGRVDQQARAKLLPHGSFSFRSPLGRHFLYIALMILAMQGEVFVPFFLIELHAQPPLWAGYMGALMALGWTIGSILTANWVGAKVRRIIVGGPLICTASLLAQAVFLPMSSHGAWGILVPICLALLGVGFGIGVVWPHIVVRIYEVAPERDHDLAAGGVTLVQLFATALGAALAGMIANLADLSNTTSGSSLAALALCLSFAAFPLTCFWVARRI</sequence>
<feature type="transmembrane region" description="Helical" evidence="5">
    <location>
        <begin position="177"/>
        <end position="197"/>
    </location>
</feature>
<evidence type="ECO:0000256" key="4">
    <source>
        <dbReference type="ARBA" id="ARBA00023136"/>
    </source>
</evidence>
<feature type="transmembrane region" description="Helical" evidence="5">
    <location>
        <begin position="89"/>
        <end position="108"/>
    </location>
</feature>
<feature type="transmembrane region" description="Helical" evidence="5">
    <location>
        <begin position="442"/>
        <end position="462"/>
    </location>
</feature>
<dbReference type="PANTHER" id="PTHR23501">
    <property type="entry name" value="MAJOR FACILITATOR SUPERFAMILY"/>
    <property type="match status" value="1"/>
</dbReference>